<dbReference type="Proteomes" id="UP000598217">
    <property type="component" value="Unassembled WGS sequence"/>
</dbReference>
<evidence type="ECO:0000256" key="1">
    <source>
        <dbReference type="SAM" id="MobiDB-lite"/>
    </source>
</evidence>
<protein>
    <submittedName>
        <fullName evidence="2">Uncharacterized protein</fullName>
    </submittedName>
</protein>
<reference evidence="2 3" key="1">
    <citation type="submission" date="2020-10" db="EMBL/GenBank/DDBJ databases">
        <title>Sequencing the genomes of 1000 actinobacteria strains.</title>
        <authorList>
            <person name="Klenk H.-P."/>
        </authorList>
    </citation>
    <scope>NUCLEOTIDE SEQUENCE [LARGE SCALE GENOMIC DNA]</scope>
    <source>
        <strain evidence="2 3">DSM 45157</strain>
    </source>
</reference>
<gene>
    <name evidence="2" type="ORF">H4W79_002990</name>
</gene>
<dbReference type="EMBL" id="JADBDY010000001">
    <property type="protein sequence ID" value="MBE1458776.1"/>
    <property type="molecule type" value="Genomic_DNA"/>
</dbReference>
<proteinExistence type="predicted"/>
<sequence length="52" mass="5601">MLTSSESALVVSITSAQEPAEIQQSCDEQTADEPADASHRVLVERNLHVPPI</sequence>
<name>A0ABR9HIC8_9ACTN</name>
<accession>A0ABR9HIC8</accession>
<feature type="region of interest" description="Disordered" evidence="1">
    <location>
        <begin position="1"/>
        <end position="37"/>
    </location>
</feature>
<evidence type="ECO:0000313" key="2">
    <source>
        <dbReference type="EMBL" id="MBE1458776.1"/>
    </source>
</evidence>
<keyword evidence="3" id="KW-1185">Reference proteome</keyword>
<evidence type="ECO:0000313" key="3">
    <source>
        <dbReference type="Proteomes" id="UP000598217"/>
    </source>
</evidence>
<organism evidence="2 3">
    <name type="scientific">Nocardiopsis terrae</name>
    <dbReference type="NCBI Taxonomy" id="372655"/>
    <lineage>
        <taxon>Bacteria</taxon>
        <taxon>Bacillati</taxon>
        <taxon>Actinomycetota</taxon>
        <taxon>Actinomycetes</taxon>
        <taxon>Streptosporangiales</taxon>
        <taxon>Nocardiopsidaceae</taxon>
        <taxon>Nocardiopsis</taxon>
    </lineage>
</organism>
<feature type="compositionally biased region" description="Polar residues" evidence="1">
    <location>
        <begin position="1"/>
        <end position="28"/>
    </location>
</feature>
<dbReference type="RefSeq" id="WP_191271635.1">
    <property type="nucleotide sequence ID" value="NZ_BMXJ01000005.1"/>
</dbReference>
<comment type="caution">
    <text evidence="2">The sequence shown here is derived from an EMBL/GenBank/DDBJ whole genome shotgun (WGS) entry which is preliminary data.</text>
</comment>